<dbReference type="Proteomes" id="UP000176288">
    <property type="component" value="Chromosome"/>
</dbReference>
<reference evidence="3 4" key="1">
    <citation type="submission" date="2016-10" db="EMBL/GenBank/DDBJ databases">
        <title>Actinomyces aegypiusis sp. nov., isolated from the Aegypius monachus in Qinghai Tibet Plateau China.</title>
        <authorList>
            <person name="Wang Y."/>
        </authorList>
    </citation>
    <scope>NUCLEOTIDE SEQUENCE [LARGE SCALE GENOMIC DNA]</scope>
    <source>
        <strain evidence="3 4">VUL4_3</strain>
    </source>
</reference>
<feature type="compositionally biased region" description="Polar residues" evidence="1">
    <location>
        <begin position="379"/>
        <end position="396"/>
    </location>
</feature>
<dbReference type="AlphaFoldDB" id="A0A1D9MJ45"/>
<dbReference type="Gene3D" id="3.90.1200.10">
    <property type="match status" value="1"/>
</dbReference>
<proteinExistence type="predicted"/>
<evidence type="ECO:0000256" key="1">
    <source>
        <dbReference type="SAM" id="MobiDB-lite"/>
    </source>
</evidence>
<evidence type="ECO:0000313" key="3">
    <source>
        <dbReference type="EMBL" id="AOZ72325.1"/>
    </source>
</evidence>
<dbReference type="OrthoDB" id="3239865at2"/>
<dbReference type="STRING" id="1912795.BK816_02600"/>
<dbReference type="InterPro" id="IPR011009">
    <property type="entry name" value="Kinase-like_dom_sf"/>
</dbReference>
<dbReference type="RefSeq" id="WP_071163791.1">
    <property type="nucleotide sequence ID" value="NZ_CP017812.1"/>
</dbReference>
<keyword evidence="4" id="KW-1185">Reference proteome</keyword>
<evidence type="ECO:0000259" key="2">
    <source>
        <dbReference type="Pfam" id="PF01636"/>
    </source>
</evidence>
<name>A0A1D9MJ45_9ACTO</name>
<dbReference type="EMBL" id="CP017812">
    <property type="protein sequence ID" value="AOZ72325.1"/>
    <property type="molecule type" value="Genomic_DNA"/>
</dbReference>
<dbReference type="Pfam" id="PF01636">
    <property type="entry name" value="APH"/>
    <property type="match status" value="1"/>
</dbReference>
<evidence type="ECO:0000313" key="4">
    <source>
        <dbReference type="Proteomes" id="UP000176288"/>
    </source>
</evidence>
<dbReference type="SUPFAM" id="SSF56112">
    <property type="entry name" value="Protein kinase-like (PK-like)"/>
    <property type="match status" value="1"/>
</dbReference>
<dbReference type="InterPro" id="IPR002575">
    <property type="entry name" value="Aminoglycoside_PTrfase"/>
</dbReference>
<organism evidence="3 4">
    <name type="scientific">Boudabousia tangfeifanii</name>
    <dbReference type="NCBI Taxonomy" id="1912795"/>
    <lineage>
        <taxon>Bacteria</taxon>
        <taxon>Bacillati</taxon>
        <taxon>Actinomycetota</taxon>
        <taxon>Actinomycetes</taxon>
        <taxon>Actinomycetales</taxon>
        <taxon>Actinomycetaceae</taxon>
        <taxon>Boudabousia</taxon>
    </lineage>
</organism>
<protein>
    <recommendedName>
        <fullName evidence="2">Aminoglycoside phosphotransferase domain-containing protein</fullName>
    </recommendedName>
</protein>
<gene>
    <name evidence="3" type="ORF">BK816_02600</name>
</gene>
<sequence>MKEAVSPIHLASLAVAVMPDLKVAATSGPHYLSEDFQTGAVIDTEGNTWIVTIPRSPMAGATMEAQNAVLDLLGQKHDEGKIGFDVPRPVALGQSDGQSVLVTYPCVGTPLKLSECRPRTLAGAIGRAIAQLHELDPLPFYHAGLPAYSPQEQRDRHHQTIAAADRTGLLPARVKRHWENILANDDLWDYLPTLAHQNLEAEHFHTSGKVVMAMGGFTQSVISDPAADLVWALVGTSDDFFAKVLAAYARGRGGLDEDTLQARAQFLSELAIATYLYQAVEKSDEAAIAEATEILAEIDADLASLEPEEVLAYDAQLDSEDDLTLGSGELVNDEGVSFTLPPVTGIGGDNTGTISLTNDTRMASFADDPTATSFDEDSTVTSFPHSDPQFSPTSTELGEEAPSKELDPAELETIQLPQAPDFNRPA</sequence>
<feature type="domain" description="Aminoglycoside phosphotransferase" evidence="2">
    <location>
        <begin position="35"/>
        <end position="257"/>
    </location>
</feature>
<feature type="region of interest" description="Disordered" evidence="1">
    <location>
        <begin position="368"/>
        <end position="426"/>
    </location>
</feature>
<accession>A0A1D9MJ45</accession>
<dbReference type="KEGG" id="avu:BK816_02600"/>